<comment type="caution">
    <text evidence="1">The sequence shown here is derived from an EMBL/GenBank/DDBJ whole genome shotgun (WGS) entry which is preliminary data.</text>
</comment>
<evidence type="ECO:0000313" key="1">
    <source>
        <dbReference type="EMBL" id="PSJ04808.1"/>
    </source>
</evidence>
<dbReference type="GO" id="GO:0004386">
    <property type="term" value="F:helicase activity"/>
    <property type="evidence" value="ECO:0007669"/>
    <property type="project" value="UniProtKB-KW"/>
</dbReference>
<keyword evidence="1" id="KW-0347">Helicase</keyword>
<protein>
    <submittedName>
        <fullName evidence="1">Helicase</fullName>
    </submittedName>
</protein>
<reference evidence="1 2" key="1">
    <citation type="journal article" date="2018" name="Environ. Microbiol.">
        <title>Ecological and genomic features of two widespread freshwater picocyanobacteria.</title>
        <authorList>
            <person name="Cabello-Yeves P.J."/>
            <person name="Picazo A."/>
            <person name="Camacho A."/>
            <person name="Callieri C."/>
            <person name="Rosselli R."/>
            <person name="Roda-Garcia J.J."/>
            <person name="Coutinho F.H."/>
            <person name="Rodriguez-Valera F."/>
        </authorList>
    </citation>
    <scope>NUCLEOTIDE SEQUENCE [LARGE SCALE GENOMIC DNA]</scope>
    <source>
        <strain evidence="1 2">Tous</strain>
    </source>
</reference>
<keyword evidence="1" id="KW-0547">Nucleotide-binding</keyword>
<dbReference type="EMBL" id="PXXO01000009">
    <property type="protein sequence ID" value="PSJ04808.1"/>
    <property type="molecule type" value="Genomic_DNA"/>
</dbReference>
<keyword evidence="1" id="KW-0378">Hydrolase</keyword>
<name>A0A2P7MU80_9CYAN</name>
<accession>A0A2P7MU80</accession>
<dbReference type="Proteomes" id="UP000243002">
    <property type="component" value="Unassembled WGS sequence"/>
</dbReference>
<proteinExistence type="predicted"/>
<dbReference type="OrthoDB" id="474751at2"/>
<sequence length="478" mass="53164">MLEARAHQQLKDLLRQEGSAPWPHHLSLSRLVARSLRRGDHTLVRLAPGSEPSWWISLLVPLALSECPLAIVVGEAQRQRLLQVELPRLAKAEPSMALPCFEGDRAPEDARVWLLNHQQLVAAWQKGWLGERQLVIPEAEQLDTLLRQTLEVVVTPQHWDQLRRAQPAAESSLLSLHQRLNRRVLSAPHRPNQLVALAPDDEAPLRHLLQLLSPLPAPWPDWLAAKGEGWTSWAQLNPQLLQWQLHRHPLEPLAVLRGLLERRGAVLLGQLAPGSELGLQPVVELNLGDAPLADPLPLFAPLRQPLPNSPNYGQHLLEQSRRLILGQAGLTVVLIDDDALRLGLTSGLAAEFGSRVVHESTAPEGNGVICARWCWWLEQQARLPLPSQIVIALLPIASLEDPLTAARVMALRQGGRDWFREGLLPDALTRLQLGVAGLRREGAGRLAVLDGRLRGRSWGRQVLAALEPWINLTRLLPH</sequence>
<dbReference type="AlphaFoldDB" id="A0A2P7MU80"/>
<keyword evidence="1" id="KW-0067">ATP-binding</keyword>
<dbReference type="RefSeq" id="WP_106632372.1">
    <property type="nucleotide sequence ID" value="NZ_PXXO01000009.1"/>
</dbReference>
<keyword evidence="2" id="KW-1185">Reference proteome</keyword>
<gene>
    <name evidence="1" type="ORF">C7K55_08855</name>
</gene>
<organism evidence="1 2">
    <name type="scientific">Cyanobium usitatum str. Tous</name>
    <dbReference type="NCBI Taxonomy" id="2116684"/>
    <lineage>
        <taxon>Bacteria</taxon>
        <taxon>Bacillati</taxon>
        <taxon>Cyanobacteriota</taxon>
        <taxon>Cyanophyceae</taxon>
        <taxon>Synechococcales</taxon>
        <taxon>Prochlorococcaceae</taxon>
        <taxon>Cyanobium</taxon>
    </lineage>
</organism>
<evidence type="ECO:0000313" key="2">
    <source>
        <dbReference type="Proteomes" id="UP000243002"/>
    </source>
</evidence>